<dbReference type="AlphaFoldDB" id="A0A1N6NSK8"/>
<protein>
    <submittedName>
        <fullName evidence="2">Uncharacterized protein</fullName>
    </submittedName>
</protein>
<feature type="transmembrane region" description="Helical" evidence="1">
    <location>
        <begin position="105"/>
        <end position="132"/>
    </location>
</feature>
<keyword evidence="3" id="KW-1185">Reference proteome</keyword>
<dbReference type="EMBL" id="FTMN01000001">
    <property type="protein sequence ID" value="SIP95089.1"/>
    <property type="molecule type" value="Genomic_DNA"/>
</dbReference>
<reference evidence="2 3" key="1">
    <citation type="submission" date="2017-01" db="EMBL/GenBank/DDBJ databases">
        <authorList>
            <person name="Mah S.A."/>
            <person name="Swanson W.J."/>
            <person name="Moy G.W."/>
            <person name="Vacquier V.D."/>
        </authorList>
    </citation>
    <scope>NUCLEOTIDE SEQUENCE [LARGE SCALE GENOMIC DNA]</scope>
    <source>
        <strain evidence="2 3">DSM 7027</strain>
    </source>
</reference>
<keyword evidence="1" id="KW-0472">Membrane</keyword>
<evidence type="ECO:0000313" key="3">
    <source>
        <dbReference type="Proteomes" id="UP000186895"/>
    </source>
</evidence>
<gene>
    <name evidence="2" type="ORF">SAMN05421647_101533</name>
</gene>
<dbReference type="Proteomes" id="UP000186895">
    <property type="component" value="Unassembled WGS sequence"/>
</dbReference>
<organism evidence="2 3">
    <name type="scientific">Marinobacterium stanieri</name>
    <dbReference type="NCBI Taxonomy" id="49186"/>
    <lineage>
        <taxon>Bacteria</taxon>
        <taxon>Pseudomonadati</taxon>
        <taxon>Pseudomonadota</taxon>
        <taxon>Gammaproteobacteria</taxon>
        <taxon>Oceanospirillales</taxon>
        <taxon>Oceanospirillaceae</taxon>
        <taxon>Marinobacterium</taxon>
    </lineage>
</organism>
<keyword evidence="1" id="KW-1133">Transmembrane helix</keyword>
<sequence length="180" mass="19745">MFANIYFINVRALIEKLQDGSFGEVDALKHLIIASIIAGIGLEMPVTVGFYGSEPNGTGGSLEISMYVSSSLVDIVTFIVTGVIIYYGTWLLYQANSKGDGKNFFLRINALMLPVFIRIFIVAIIMGLLLGLLTPYLSDSTPTIATAIYSIIYSVLDVAIVIAYFIMMRNHIREVASCKI</sequence>
<evidence type="ECO:0000256" key="1">
    <source>
        <dbReference type="SAM" id="Phobius"/>
    </source>
</evidence>
<accession>A0A1N6NSK8</accession>
<evidence type="ECO:0000313" key="2">
    <source>
        <dbReference type="EMBL" id="SIP95089.1"/>
    </source>
</evidence>
<dbReference type="RefSeq" id="WP_076460588.1">
    <property type="nucleotide sequence ID" value="NZ_FTMN01000001.1"/>
</dbReference>
<name>A0A1N6NSK8_9GAMM</name>
<keyword evidence="1" id="KW-0812">Transmembrane</keyword>
<proteinExistence type="predicted"/>
<feature type="transmembrane region" description="Helical" evidence="1">
    <location>
        <begin position="72"/>
        <end position="93"/>
    </location>
</feature>
<feature type="transmembrane region" description="Helical" evidence="1">
    <location>
        <begin position="31"/>
        <end position="52"/>
    </location>
</feature>
<feature type="transmembrane region" description="Helical" evidence="1">
    <location>
        <begin position="144"/>
        <end position="167"/>
    </location>
</feature>